<name>A0A7X3FRH2_9HYPH</name>
<dbReference type="AlphaFoldDB" id="A0A7X3FRH2"/>
<dbReference type="Proteomes" id="UP000438106">
    <property type="component" value="Unassembled WGS sequence"/>
</dbReference>
<dbReference type="RefSeq" id="WP_157290141.1">
    <property type="nucleotide sequence ID" value="NZ_WQRF01000002.1"/>
</dbReference>
<comment type="caution">
    <text evidence="1">The sequence shown here is derived from an EMBL/GenBank/DDBJ whole genome shotgun (WGS) entry which is preliminary data.</text>
</comment>
<proteinExistence type="predicted"/>
<organism evidence="1 2">
    <name type="scientific">Devosia marina</name>
    <dbReference type="NCBI Taxonomy" id="2683198"/>
    <lineage>
        <taxon>Bacteria</taxon>
        <taxon>Pseudomonadati</taxon>
        <taxon>Pseudomonadota</taxon>
        <taxon>Alphaproteobacteria</taxon>
        <taxon>Hyphomicrobiales</taxon>
        <taxon>Devosiaceae</taxon>
        <taxon>Devosia</taxon>
    </lineage>
</organism>
<protein>
    <submittedName>
        <fullName evidence="1">Uncharacterized protein</fullName>
    </submittedName>
</protein>
<evidence type="ECO:0000313" key="2">
    <source>
        <dbReference type="Proteomes" id="UP000438106"/>
    </source>
</evidence>
<sequence>MAIQFNRSDILKQAWTDYRRAEFKGYCGPRRGEGFNRKHFAYCLRMVWAVAKERAARAAAEPAPAPVAKPCTNPIRAAEIRAELHDMEMGNFINWTRHASLGAELARLHA</sequence>
<accession>A0A7X3FRH2</accession>
<gene>
    <name evidence="1" type="ORF">GO014_09570</name>
</gene>
<evidence type="ECO:0000313" key="1">
    <source>
        <dbReference type="EMBL" id="MVS99268.1"/>
    </source>
</evidence>
<reference evidence="1 2" key="1">
    <citation type="submission" date="2019-12" db="EMBL/GenBank/DDBJ databases">
        <title>Devosia maris sp. nov., isolated from the deep seawater.</title>
        <authorList>
            <person name="Liu Y."/>
        </authorList>
    </citation>
    <scope>NUCLEOTIDE SEQUENCE [LARGE SCALE GENOMIC DNA]</scope>
    <source>
        <strain evidence="1 2">L53-10-65</strain>
    </source>
</reference>
<dbReference type="EMBL" id="WQRF01000002">
    <property type="protein sequence ID" value="MVS99268.1"/>
    <property type="molecule type" value="Genomic_DNA"/>
</dbReference>
<keyword evidence="2" id="KW-1185">Reference proteome</keyword>